<evidence type="ECO:0000256" key="1">
    <source>
        <dbReference type="SAM" id="SignalP"/>
    </source>
</evidence>
<dbReference type="OrthoDB" id="5230873at2759"/>
<gene>
    <name evidence="2" type="ORF">FISHEDRAFT_68450</name>
</gene>
<keyword evidence="3" id="KW-1185">Reference proteome</keyword>
<proteinExistence type="predicted"/>
<accession>A0A0D7APT9</accession>
<feature type="chain" id="PRO_5002316592" evidence="1">
    <location>
        <begin position="23"/>
        <end position="158"/>
    </location>
</feature>
<protein>
    <submittedName>
        <fullName evidence="2">Uncharacterized protein</fullName>
    </submittedName>
</protein>
<keyword evidence="1" id="KW-0732">Signal</keyword>
<organism evidence="2 3">
    <name type="scientific">Fistulina hepatica ATCC 64428</name>
    <dbReference type="NCBI Taxonomy" id="1128425"/>
    <lineage>
        <taxon>Eukaryota</taxon>
        <taxon>Fungi</taxon>
        <taxon>Dikarya</taxon>
        <taxon>Basidiomycota</taxon>
        <taxon>Agaricomycotina</taxon>
        <taxon>Agaricomycetes</taxon>
        <taxon>Agaricomycetidae</taxon>
        <taxon>Agaricales</taxon>
        <taxon>Fistulinaceae</taxon>
        <taxon>Fistulina</taxon>
    </lineage>
</organism>
<sequence length="158" mass="17081">MFWKALKVAALIAGISLPAVSATFNLLGYAAEMGDAEGTALVYIGDTAYYTSLSLDNATTASYDDTLLENTSGLYMYIITTSGALDPVGFASEDDLPDGAVDGPWDFYGPYLCYVDSDGDLVSVFWGKEVSDGLYEVFWNEDNTSEDDYFVITIKSNA</sequence>
<evidence type="ECO:0000313" key="3">
    <source>
        <dbReference type="Proteomes" id="UP000054144"/>
    </source>
</evidence>
<dbReference type="EMBL" id="KN881583">
    <property type="protein sequence ID" value="KIY53880.1"/>
    <property type="molecule type" value="Genomic_DNA"/>
</dbReference>
<dbReference type="Proteomes" id="UP000054144">
    <property type="component" value="Unassembled WGS sequence"/>
</dbReference>
<name>A0A0D7APT9_9AGAR</name>
<evidence type="ECO:0000313" key="2">
    <source>
        <dbReference type="EMBL" id="KIY53880.1"/>
    </source>
</evidence>
<reference evidence="2 3" key="1">
    <citation type="journal article" date="2015" name="Fungal Genet. Biol.">
        <title>Evolution of novel wood decay mechanisms in Agaricales revealed by the genome sequences of Fistulina hepatica and Cylindrobasidium torrendii.</title>
        <authorList>
            <person name="Floudas D."/>
            <person name="Held B.W."/>
            <person name="Riley R."/>
            <person name="Nagy L.G."/>
            <person name="Koehler G."/>
            <person name="Ransdell A.S."/>
            <person name="Younus H."/>
            <person name="Chow J."/>
            <person name="Chiniquy J."/>
            <person name="Lipzen A."/>
            <person name="Tritt A."/>
            <person name="Sun H."/>
            <person name="Haridas S."/>
            <person name="LaButti K."/>
            <person name="Ohm R.A."/>
            <person name="Kues U."/>
            <person name="Blanchette R.A."/>
            <person name="Grigoriev I.V."/>
            <person name="Minto R.E."/>
            <person name="Hibbett D.S."/>
        </authorList>
    </citation>
    <scope>NUCLEOTIDE SEQUENCE [LARGE SCALE GENOMIC DNA]</scope>
    <source>
        <strain evidence="2 3">ATCC 64428</strain>
    </source>
</reference>
<feature type="signal peptide" evidence="1">
    <location>
        <begin position="1"/>
        <end position="22"/>
    </location>
</feature>
<dbReference type="AlphaFoldDB" id="A0A0D7APT9"/>